<dbReference type="Gene3D" id="2.60.40.10">
    <property type="entry name" value="Immunoglobulins"/>
    <property type="match status" value="2"/>
</dbReference>
<evidence type="ECO:0000313" key="4">
    <source>
        <dbReference type="Proteomes" id="UP001139344"/>
    </source>
</evidence>
<proteinExistence type="predicted"/>
<name>A0A9X1UV42_9FLAO</name>
<dbReference type="PROSITE" id="PS50093">
    <property type="entry name" value="PKD"/>
    <property type="match status" value="2"/>
</dbReference>
<protein>
    <submittedName>
        <fullName evidence="3">SusF/SusE family outer membrane protein</fullName>
    </submittedName>
</protein>
<dbReference type="InterPro" id="IPR013783">
    <property type="entry name" value="Ig-like_fold"/>
</dbReference>
<accession>A0A9X1UV42</accession>
<evidence type="ECO:0000259" key="2">
    <source>
        <dbReference type="PROSITE" id="PS50093"/>
    </source>
</evidence>
<dbReference type="SUPFAM" id="SSF49299">
    <property type="entry name" value="PKD domain"/>
    <property type="match status" value="2"/>
</dbReference>
<organism evidence="3 4">
    <name type="scientific">Christiangramia crocea</name>
    <dbReference type="NCBI Taxonomy" id="2904124"/>
    <lineage>
        <taxon>Bacteria</taxon>
        <taxon>Pseudomonadati</taxon>
        <taxon>Bacteroidota</taxon>
        <taxon>Flavobacteriia</taxon>
        <taxon>Flavobacteriales</taxon>
        <taxon>Flavobacteriaceae</taxon>
        <taxon>Christiangramia</taxon>
    </lineage>
</organism>
<gene>
    <name evidence="3" type="ORF">LU635_03040</name>
</gene>
<feature type="chain" id="PRO_5040723850" evidence="1">
    <location>
        <begin position="26"/>
        <end position="541"/>
    </location>
</feature>
<evidence type="ECO:0000313" key="3">
    <source>
        <dbReference type="EMBL" id="MCG9970600.1"/>
    </source>
</evidence>
<dbReference type="GO" id="GO:2001070">
    <property type="term" value="F:starch binding"/>
    <property type="evidence" value="ECO:0007669"/>
    <property type="project" value="InterPro"/>
</dbReference>
<dbReference type="PANTHER" id="PTHR36842:SF1">
    <property type="entry name" value="PROTEIN TOLB"/>
    <property type="match status" value="1"/>
</dbReference>
<dbReference type="PROSITE" id="PS51257">
    <property type="entry name" value="PROKAR_LIPOPROTEIN"/>
    <property type="match status" value="1"/>
</dbReference>
<dbReference type="GO" id="GO:0019867">
    <property type="term" value="C:outer membrane"/>
    <property type="evidence" value="ECO:0007669"/>
    <property type="project" value="InterPro"/>
</dbReference>
<feature type="domain" description="PKD" evidence="2">
    <location>
        <begin position="64"/>
        <end position="111"/>
    </location>
</feature>
<dbReference type="PANTHER" id="PTHR36842">
    <property type="entry name" value="PROTEIN TOLB HOMOLOG"/>
    <property type="match status" value="1"/>
</dbReference>
<feature type="signal peptide" evidence="1">
    <location>
        <begin position="1"/>
        <end position="25"/>
    </location>
</feature>
<dbReference type="AlphaFoldDB" id="A0A9X1UV42"/>
<dbReference type="Gene3D" id="2.60.40.3620">
    <property type="match status" value="3"/>
</dbReference>
<keyword evidence="1" id="KW-0732">Signal</keyword>
<evidence type="ECO:0000256" key="1">
    <source>
        <dbReference type="SAM" id="SignalP"/>
    </source>
</evidence>
<keyword evidence="4" id="KW-1185">Reference proteome</keyword>
<dbReference type="InterPro" id="IPR022409">
    <property type="entry name" value="PKD/Chitinase_dom"/>
</dbReference>
<dbReference type="RefSeq" id="WP_240096053.1">
    <property type="nucleotide sequence ID" value="NZ_JAJSON010000009.1"/>
</dbReference>
<dbReference type="InterPro" id="IPR035986">
    <property type="entry name" value="PKD_dom_sf"/>
</dbReference>
<reference evidence="3" key="1">
    <citation type="submission" date="2021-12" db="EMBL/GenBank/DDBJ databases">
        <title>Description of Gramella crocea sp. nov., a new bacterium isolated from activated sludge.</title>
        <authorList>
            <person name="Zhang X."/>
        </authorList>
    </citation>
    <scope>NUCLEOTIDE SEQUENCE</scope>
    <source>
        <strain evidence="3">YB25</strain>
    </source>
</reference>
<dbReference type="InterPro" id="IPR000601">
    <property type="entry name" value="PKD_dom"/>
</dbReference>
<dbReference type="Pfam" id="PF18911">
    <property type="entry name" value="PKD_4"/>
    <property type="match status" value="2"/>
</dbReference>
<dbReference type="CDD" id="cd00146">
    <property type="entry name" value="PKD"/>
    <property type="match status" value="2"/>
</dbReference>
<feature type="domain" description="PKD" evidence="2">
    <location>
        <begin position="142"/>
        <end position="191"/>
    </location>
</feature>
<dbReference type="Proteomes" id="UP001139344">
    <property type="component" value="Unassembled WGS sequence"/>
</dbReference>
<comment type="caution">
    <text evidence="3">The sequence shown here is derived from an EMBL/GenBank/DDBJ whole genome shotgun (WGS) entry which is preliminary data.</text>
</comment>
<dbReference type="SMART" id="SM00089">
    <property type="entry name" value="PKD"/>
    <property type="match status" value="2"/>
</dbReference>
<dbReference type="EMBL" id="JAJSON010000009">
    <property type="protein sequence ID" value="MCG9970600.1"/>
    <property type="molecule type" value="Genomic_DNA"/>
</dbReference>
<sequence length="541" mass="59348">MKKINRIFTLPVLVLLVLALGSCSSEDEIIAETPQPEANFSVERIPDNPQLVSFTNSSEDAEEYMWDFGDESEASTQKHPTHLYEGPGDYVVTLTAINGEKSAEMSTEITVFGIPMADFSYDADEDNSLTIHFENFSQNVDTFSWDFGDGTGTSAEQAPTYTYSETGTYSVTLTASGDGGSAETTIQVEVTDPMPDYDKLYIVGDASPSGWNISSPEAFTQSEEDPFVFTYEADLTPGNFKISTFTGDWCDGEWINAAQASVPLTSTDYIITQGCDGPDNQWVVTEETEGRYRITLNLATESIAIEEVAVTSYSNLYIVGDATESGWNIASPEAFTQSETDPSVFTYEAKLSPGNFKISTFTGDWCDGEWLNSANADQAIPETSEFIITQGCDGPDNQWVVTEETQGRYAIIVNITAGTIAFEELTPEFSELYAIGDASPNGWNPQNPSEAFTQSSEDPFVFTYEAYLSPGELKISTFTGEWCDGKWLNASEANQSLADAEYIVTTGCDGPDNKWIVTAETEGNYLITIDLYNETIIFEAR</sequence>